<keyword evidence="9" id="KW-1185">Reference proteome</keyword>
<dbReference type="InterPro" id="IPR032376">
    <property type="entry name" value="DOCK_N"/>
</dbReference>
<feature type="compositionally biased region" description="Low complexity" evidence="5">
    <location>
        <begin position="2177"/>
        <end position="2215"/>
    </location>
</feature>
<dbReference type="Gene3D" id="1.20.1270.350">
    <property type="entry name" value="Dedicator of cytokinesis N-terminal subdomain"/>
    <property type="match status" value="1"/>
</dbReference>
<evidence type="ECO:0000313" key="8">
    <source>
        <dbReference type="EMBL" id="WOO79228.1"/>
    </source>
</evidence>
<evidence type="ECO:0000259" key="7">
    <source>
        <dbReference type="PROSITE" id="PS51651"/>
    </source>
</evidence>
<dbReference type="GO" id="GO:0031267">
    <property type="term" value="F:small GTPase binding"/>
    <property type="evidence" value="ECO:0007669"/>
    <property type="project" value="TreeGrafter"/>
</dbReference>
<dbReference type="Proteomes" id="UP000827549">
    <property type="component" value="Chromosome 2"/>
</dbReference>
<comment type="subcellular location">
    <subcellularLocation>
        <location evidence="1">Cytoplasm</location>
    </subcellularLocation>
</comment>
<dbReference type="Pfam" id="PF23554">
    <property type="entry name" value="TPR_DOCK"/>
    <property type="match status" value="2"/>
</dbReference>
<dbReference type="GeneID" id="87806007"/>
<dbReference type="InterPro" id="IPR035892">
    <property type="entry name" value="C2_domain_sf"/>
</dbReference>
<dbReference type="PROSITE" id="PS51650">
    <property type="entry name" value="C2_DOCK"/>
    <property type="match status" value="1"/>
</dbReference>
<evidence type="ECO:0000259" key="6">
    <source>
        <dbReference type="PROSITE" id="PS51650"/>
    </source>
</evidence>
<feature type="compositionally biased region" description="Polar residues" evidence="5">
    <location>
        <begin position="2034"/>
        <end position="2043"/>
    </location>
</feature>
<feature type="compositionally biased region" description="Polar residues" evidence="5">
    <location>
        <begin position="2012"/>
        <end position="2026"/>
    </location>
</feature>
<dbReference type="InterPro" id="IPR027357">
    <property type="entry name" value="DOCKER_dom"/>
</dbReference>
<dbReference type="CDD" id="cd08679">
    <property type="entry name" value="C2_DOCK180_related"/>
    <property type="match status" value="1"/>
</dbReference>
<feature type="domain" description="DOCKER" evidence="7">
    <location>
        <begin position="1608"/>
        <end position="2016"/>
    </location>
</feature>
<dbReference type="GO" id="GO:0005886">
    <property type="term" value="C:plasma membrane"/>
    <property type="evidence" value="ECO:0007669"/>
    <property type="project" value="TreeGrafter"/>
</dbReference>
<evidence type="ECO:0000256" key="4">
    <source>
        <dbReference type="PROSITE-ProRule" id="PRU00983"/>
    </source>
</evidence>
<dbReference type="Pfam" id="PF20421">
    <property type="entry name" value="DHR-2_Lobe_C"/>
    <property type="match status" value="1"/>
</dbReference>
<dbReference type="Gene3D" id="1.25.40.410">
    <property type="match status" value="1"/>
</dbReference>
<dbReference type="InterPro" id="IPR027007">
    <property type="entry name" value="C2_DOCK-type_domain"/>
</dbReference>
<sequence length="2242" mass="248639">MAGPSASSGPSRRSGSWEPLPHIYSGLVVHPFHPAQSLPASPTATIRSTKNRFSWAGSRADDSFSTTRGNPHEVTLDVGDEFFAFEEYRSLDDAGDSSIWYRGYIVQGVSLPMLMPSPDAPTVFPKAEPSVLIGIFPAAAVHVRPNAVTESDVLTAAHERARELAKDRAHDLRREMAAVREEDEDEIDGRTNGVSSTESDAAGRSNGSSGLLKRNRRPASLVLAKPREKEQPPLPTLTAGDSTVAGQQWPLVDEIACAIREWYAVSSLSVGVVELFPDNTLQRLPTYLAMREYRLLNNVVQHIDALFLGRRQLLSQMLSGDELVRIRRECVSRLVKCNVAQGLEVIVRSLEDGSVVGVDKDRALTSSGWMGGVLAYVYQVQLAYIDLVPLDALFGKSTIPRPLAIKAPVTTALEAAREADTAPSGYHLLLDFRAFVASPCSPGETAELFFSLYSKDQGKFLTEEFCLILNHNGSPARDAEHRLGKLRTLFADLRADDVASGTYLVCRIVRNGSMKMAAESSTAGSPEGGRWSTSGKRTSTMFNNEPGSKWRSSMSISDNRPEESSTSLTGYEPQRTQTIDTIVSQSTTTSSRGSLRRPLGCAVFELPQMSRLTGDGSNDDHAMPIYVARDEGTFATLHADIILHNERAYDRSPRAEAMAFGLRLFHGPLETVIREHPSLLLETPQTARLGFPDVVPPGIVRNDLYIKLWAASFSTLFPAAGTLRVRKTVAPIASSTQVSLEVRRADGTLVPDSLYAGGSGEPPTAQYNSIVYYHNDRPTFGELIKIALPQGSGDCHLFLSFRHRTRERDTANGEGGEKPFAFAYLPLFSHNASIKDGKHELILYHMEKSSMQPTPNLYFKVPSTGEPRLSAESSRNMTALRDRISLRTFLCSTLHTQDDTLRALFSWQSADAEALCQTLQMFGFVGEDEIAKFLQPVLDALFAILVGHLGDRREEVDDLVFKGLIKVLSMAFDRRFPSFTSTLASYTSKHFGFASSAPHLLRAMKAVMGRPATQEYRSLLKVWHNVFRFVIRSRELDRSRGSSLGPSSAQIEADFKRQTREILEEINNIMISSDRALIGSQTLAVQHYADILPDLAQVFPPEEIAEMVIVFTDTLTTAQGNLAIYKLLLILQIVKTLLDFSETRAELIPAIIRWIKPHVGRYEEDLYSARNETQATKDSRQIRWLECNRLAISIMAWTVNKLQELLDSPIIKSDPMLLSQEEDNIEYCLSILPLLFDSYLELNSDSTLSLLERHRSSLTVWKSTPDVFPNSHPFALVSDLPPPSLLDQEEGLPPAGIFKCALAETSVVIFTLVIASPRINIVRWLDELLDMSDVDQVTAILKRSFSVFDSVINFEAFPRQWLTLSGLAFTAVVRWVDPVLEHLTREEYVPPIEDMERFDVDLWTRLIGLLCDMCGSEELSLEDQGLQRRRAGWIIAGDLRDDGATLLQRLWNTMGWQSLGPKGSPRYGGYQTRFTGLAERILTLCLTSHDRLCEVAVEILFSMIYAEYVLDGKFHAIQTEIFQKLELLFTQKSISASESGTRAYFVTRLRNVFEATPEIDSNFRDHVAPFLDQVELFIDLLMAVRDLPETPQWKEERVAATVRLMEFFSRVGRDDLYIRFVHHLVSINAEAGDWLGAGLALKLHADLHEWKMDGELVDEFNHGGLQLPAQTQFERKEALLYHVLEYLAEAEAYEHSAEICKELVAQHRQVTFNIERISELLNHEAKLWESMGASTRPKPEYFRVAYFGNFTTINLDKEFIVRGAPWQRYVDFCEALQVKHPDAQVYKSKIPPSDTVRYGTDPVVWVTSVTPVPDLTKPVFRDGVEPAVQTYYKTSSVNQFETMRPYIVDPEEREPILQWLEKTTLTTSNELPALQSRAEVVHIHHHHISPVDTAILAVRKADRDLSKLTDAENVDVKMLGTALNGAVDSRVNGGVPLYKKHFLDPAYVERHLTEKQNVATLREAVLDYVRTIQKGLSAHQRVNKDIAFHEALRTLYNKAYADEILRLPRLSDASSTPPRLSTSVATHESKPESSRPTSALSTEPHSKRTSRSSYVLPTLRVGPRNSALPDVRQSVISQVPSSSAGGQGDTPKAGGILLSPRASISGSAISRNLSVRANGNGHNARKSVASVAPSVTPSTAATDDGSPGTAKAEKFAQSLSVASGMGRPSESGTRPEVPNSATSSVAAVPAAVRVSTSTRESVSSGASGGVNSVDSRASKDNDGASVASKRDTLRRFGSLLRR</sequence>
<feature type="compositionally biased region" description="Low complexity" evidence="5">
    <location>
        <begin position="2127"/>
        <end position="2142"/>
    </location>
</feature>
<evidence type="ECO:0000256" key="1">
    <source>
        <dbReference type="ARBA" id="ARBA00004496"/>
    </source>
</evidence>
<name>A0AAF1BPC6_9TREE</name>
<evidence type="ECO:0000313" key="9">
    <source>
        <dbReference type="Proteomes" id="UP000827549"/>
    </source>
</evidence>
<comment type="similarity">
    <text evidence="4">Belongs to the DOCK family.</text>
</comment>
<keyword evidence="3" id="KW-0597">Phosphoprotein</keyword>
<dbReference type="InterPro" id="IPR043161">
    <property type="entry name" value="DOCK_C_lobe_A"/>
</dbReference>
<dbReference type="PANTHER" id="PTHR45653">
    <property type="entry name" value="DEDICATOR OF CYTOKINESIS"/>
    <property type="match status" value="1"/>
</dbReference>
<dbReference type="Gene3D" id="1.20.58.740">
    <property type="match status" value="1"/>
</dbReference>
<dbReference type="PROSITE" id="PS51651">
    <property type="entry name" value="DOCKER"/>
    <property type="match status" value="1"/>
</dbReference>
<proteinExistence type="inferred from homology"/>
<accession>A0AAF1BPC6</accession>
<organism evidence="8 9">
    <name type="scientific">Vanrija pseudolonga</name>
    <dbReference type="NCBI Taxonomy" id="143232"/>
    <lineage>
        <taxon>Eukaryota</taxon>
        <taxon>Fungi</taxon>
        <taxon>Dikarya</taxon>
        <taxon>Basidiomycota</taxon>
        <taxon>Agaricomycotina</taxon>
        <taxon>Tremellomycetes</taxon>
        <taxon>Trichosporonales</taxon>
        <taxon>Trichosporonaceae</taxon>
        <taxon>Vanrija</taxon>
    </lineage>
</organism>
<dbReference type="EMBL" id="CP086715">
    <property type="protein sequence ID" value="WOO79228.1"/>
    <property type="molecule type" value="Genomic_DNA"/>
</dbReference>
<feature type="compositionally biased region" description="Polar residues" evidence="5">
    <location>
        <begin position="192"/>
        <end position="209"/>
    </location>
</feature>
<reference evidence="8" key="1">
    <citation type="submission" date="2023-10" db="EMBL/GenBank/DDBJ databases">
        <authorList>
            <person name="Noh H."/>
        </authorList>
    </citation>
    <scope>NUCLEOTIDE SEQUENCE</scope>
    <source>
        <strain evidence="8">DUCC4014</strain>
    </source>
</reference>
<gene>
    <name evidence="8" type="primary">DOCK3_1</name>
    <name evidence="8" type="ORF">LOC62_02G002760</name>
</gene>
<feature type="region of interest" description="Disordered" evidence="5">
    <location>
        <begin position="2011"/>
        <end position="2098"/>
    </location>
</feature>
<feature type="compositionally biased region" description="Basic and acidic residues" evidence="5">
    <location>
        <begin position="2216"/>
        <end position="2234"/>
    </location>
</feature>
<dbReference type="GO" id="GO:0005085">
    <property type="term" value="F:guanyl-nucleotide exchange factor activity"/>
    <property type="evidence" value="ECO:0007669"/>
    <property type="project" value="InterPro"/>
</dbReference>
<keyword evidence="2" id="KW-0963">Cytoplasm</keyword>
<dbReference type="InterPro" id="IPR056372">
    <property type="entry name" value="TPR_DOCK"/>
</dbReference>
<dbReference type="Gene3D" id="2.60.40.150">
    <property type="entry name" value="C2 domain"/>
    <property type="match status" value="1"/>
</dbReference>
<dbReference type="InterPro" id="IPR046773">
    <property type="entry name" value="DOCKER_Lobe_C"/>
</dbReference>
<feature type="region of interest" description="Disordered" evidence="5">
    <location>
        <begin position="222"/>
        <end position="241"/>
    </location>
</feature>
<feature type="region of interest" description="Disordered" evidence="5">
    <location>
        <begin position="177"/>
        <end position="212"/>
    </location>
</feature>
<dbReference type="RefSeq" id="XP_062625260.1">
    <property type="nucleotide sequence ID" value="XM_062769276.1"/>
</dbReference>
<dbReference type="InterPro" id="IPR042455">
    <property type="entry name" value="DOCK_N_sub1"/>
</dbReference>
<dbReference type="Pfam" id="PF16172">
    <property type="entry name" value="DOCK_N"/>
    <property type="match status" value="1"/>
</dbReference>
<feature type="compositionally biased region" description="Polar residues" evidence="5">
    <location>
        <begin position="531"/>
        <end position="571"/>
    </location>
</feature>
<feature type="region of interest" description="Disordered" evidence="5">
    <location>
        <begin position="2115"/>
        <end position="2242"/>
    </location>
</feature>
<protein>
    <submittedName>
        <fullName evidence="8">Dedicator of cytokinesis protein 3</fullName>
    </submittedName>
</protein>
<evidence type="ECO:0000256" key="2">
    <source>
        <dbReference type="ARBA" id="ARBA00022490"/>
    </source>
</evidence>
<evidence type="ECO:0000256" key="3">
    <source>
        <dbReference type="ARBA" id="ARBA00022553"/>
    </source>
</evidence>
<dbReference type="InterPro" id="IPR043162">
    <property type="entry name" value="DOCK_C_lobe_C"/>
</dbReference>
<dbReference type="Pfam" id="PF14429">
    <property type="entry name" value="DOCK-C2"/>
    <property type="match status" value="1"/>
</dbReference>
<dbReference type="CDD" id="cd11684">
    <property type="entry name" value="DHR2_DOCK"/>
    <property type="match status" value="1"/>
</dbReference>
<dbReference type="GO" id="GO:0007264">
    <property type="term" value="P:small GTPase-mediated signal transduction"/>
    <property type="evidence" value="ECO:0007669"/>
    <property type="project" value="InterPro"/>
</dbReference>
<dbReference type="GO" id="GO:0005737">
    <property type="term" value="C:cytoplasm"/>
    <property type="evidence" value="ECO:0007669"/>
    <property type="project" value="UniProtKB-SubCell"/>
</dbReference>
<feature type="domain" description="C2 DOCK-type" evidence="6">
    <location>
        <begin position="701"/>
        <end position="891"/>
    </location>
</feature>
<dbReference type="InterPro" id="IPR026791">
    <property type="entry name" value="DOCK"/>
</dbReference>
<feature type="region of interest" description="Disordered" evidence="5">
    <location>
        <begin position="517"/>
        <end position="571"/>
    </location>
</feature>
<dbReference type="PANTHER" id="PTHR45653:SF10">
    <property type="entry name" value="MYOBLAST CITY, ISOFORM B"/>
    <property type="match status" value="1"/>
</dbReference>
<feature type="compositionally biased region" description="Polar residues" evidence="5">
    <location>
        <begin position="2074"/>
        <end position="2084"/>
    </location>
</feature>
<evidence type="ECO:0000256" key="5">
    <source>
        <dbReference type="SAM" id="MobiDB-lite"/>
    </source>
</evidence>